<reference evidence="1 2" key="1">
    <citation type="submission" date="2016-11" db="EMBL/GenBank/DDBJ databases">
        <authorList>
            <person name="Jaros S."/>
            <person name="Januszkiewicz K."/>
            <person name="Wedrychowicz H."/>
        </authorList>
    </citation>
    <scope>NUCLEOTIDE SEQUENCE [LARGE SCALE GENOMIC DNA]</scope>
    <source>
        <strain evidence="1 2">DSM 3074</strain>
    </source>
</reference>
<dbReference type="RefSeq" id="WP_080325438.1">
    <property type="nucleotide sequence ID" value="NZ_FQYW01000006.1"/>
</dbReference>
<evidence type="ECO:0000313" key="1">
    <source>
        <dbReference type="EMBL" id="SHI50115.1"/>
    </source>
</evidence>
<sequence>MKMDKLNKLSNDELKQVAGGCDYETSNDSKFLNVLLRGTDYHRCDRYGKFKIFWGSSKRYGPCEDIENSWRVLGIEMVPYAVDHNEYWLNGKLLTRDEAWDYAEKLVGKHLERKDWDW</sequence>
<gene>
    <name evidence="1" type="ORF">SAMN02745671_00817</name>
</gene>
<organism evidence="1 2">
    <name type="scientific">Anaerovibrio lipolyticus DSM 3074</name>
    <dbReference type="NCBI Taxonomy" id="1120997"/>
    <lineage>
        <taxon>Bacteria</taxon>
        <taxon>Bacillati</taxon>
        <taxon>Bacillota</taxon>
        <taxon>Negativicutes</taxon>
        <taxon>Selenomonadales</taxon>
        <taxon>Selenomonadaceae</taxon>
        <taxon>Anaerovibrio</taxon>
    </lineage>
</organism>
<name>A0A1M6BN11_9FIRM</name>
<accession>A0A1M6BN11</accession>
<proteinExistence type="predicted"/>
<evidence type="ECO:0000313" key="2">
    <source>
        <dbReference type="Proteomes" id="UP000191240"/>
    </source>
</evidence>
<dbReference type="Proteomes" id="UP000191240">
    <property type="component" value="Unassembled WGS sequence"/>
</dbReference>
<dbReference type="AlphaFoldDB" id="A0A1M6BN11"/>
<dbReference type="EMBL" id="FQYW01000006">
    <property type="protein sequence ID" value="SHI50115.1"/>
    <property type="molecule type" value="Genomic_DNA"/>
</dbReference>
<protein>
    <submittedName>
        <fullName evidence="1">Uncharacterized protein</fullName>
    </submittedName>
</protein>